<dbReference type="InterPro" id="IPR003593">
    <property type="entry name" value="AAA+_ATPase"/>
</dbReference>
<keyword evidence="3" id="KW-0813">Transport</keyword>
<keyword evidence="4 10" id="KW-0812">Transmembrane</keyword>
<dbReference type="InterPro" id="IPR003339">
    <property type="entry name" value="ABC/ECF_trnsptr_transmembrane"/>
</dbReference>
<dbReference type="SUPFAM" id="SSF52540">
    <property type="entry name" value="P-loop containing nucleoside triphosphate hydrolases"/>
    <property type="match status" value="2"/>
</dbReference>
<feature type="domain" description="ABC transporter" evidence="11">
    <location>
        <begin position="273"/>
        <end position="489"/>
    </location>
</feature>
<dbReference type="Gene3D" id="3.40.50.300">
    <property type="entry name" value="P-loop containing nucleotide triphosphate hydrolases"/>
    <property type="match status" value="2"/>
</dbReference>
<keyword evidence="7 10" id="KW-1133">Transmembrane helix</keyword>
<evidence type="ECO:0000256" key="4">
    <source>
        <dbReference type="ARBA" id="ARBA00022692"/>
    </source>
</evidence>
<evidence type="ECO:0000256" key="8">
    <source>
        <dbReference type="ARBA" id="ARBA00023136"/>
    </source>
</evidence>
<keyword evidence="13" id="KW-1185">Reference proteome</keyword>
<feature type="domain" description="ABC transporter" evidence="11">
    <location>
        <begin position="17"/>
        <end position="245"/>
    </location>
</feature>
<dbReference type="InterPro" id="IPR015856">
    <property type="entry name" value="ABC_transpr_CbiO/EcfA_su"/>
</dbReference>
<sequence>MPASPRPETISAQSSPAALDGLTWRPLTRREPTIAGLDLVIPAGQRVLLAGASGSGKSTVLRALAGLLDEETGEGSELVPPPRRPGERGLLLQNPTHALVAATITRDAAFGPENAALDRPEIHHRAEDALASARVDLDPSRAPLDVSGGQQQRIALAGSLALGPDLLLLDEPTSMLDPATAQEVRTAILEAAEGRTLVLAEHRIEPWLPHVDRLVVLGDQARILADGDPEEVLRERREVLVEAGVLVETEALEDVATSAAPQHGAPAEAPDGAPVASLHGVTVPQHGLRTPVDLAVHAGRLTVLTGPSGAGKTTLLRTLLGAGAPESGTVARPPREKIASVPQDPEHSFVATAVRGELLASPWANDEKLADELLERADLAHLARAHPSRLSGGEQRRVAIAAALAQQPSLLVLDEPTVGLDARRRRAVLDLLDEASRRGCAVLVATHDAELIARADDHLELPGSAQDELPPVPRRRIPADALNPLTLSLIGILAAIGSFAVHSWQGGLLSLVPIVLLAPLAVRSVRGAALRLTPILLSAAGLAWTTALLGDAPALSGPAWLLGLREAARITVFVAPGVLALGSVEATALGDALGGRLRLPARPVAAAVVALVRAGHLGRQWEIILRTRIQRGLGSAASPRLLASATLALLVVTLRGAEQQALAMDARGFATATHRTWAEPSRFGRADVLGLLLAIGLLAWPLLAELLVTR</sequence>
<dbReference type="PANTHER" id="PTHR43553:SF24">
    <property type="entry name" value="ENERGY-COUPLING FACTOR TRANSPORTER ATP-BINDING PROTEIN ECFA1"/>
    <property type="match status" value="1"/>
</dbReference>
<evidence type="ECO:0000256" key="6">
    <source>
        <dbReference type="ARBA" id="ARBA00022840"/>
    </source>
</evidence>
<keyword evidence="5" id="KW-0547">Nucleotide-binding</keyword>
<dbReference type="InterPro" id="IPR027417">
    <property type="entry name" value="P-loop_NTPase"/>
</dbReference>
<dbReference type="InterPro" id="IPR050095">
    <property type="entry name" value="ECF_ABC_transporter_ATP-bd"/>
</dbReference>
<dbReference type="PROSITE" id="PS00211">
    <property type="entry name" value="ABC_TRANSPORTER_1"/>
    <property type="match status" value="2"/>
</dbReference>
<evidence type="ECO:0000256" key="2">
    <source>
        <dbReference type="ARBA" id="ARBA00005417"/>
    </source>
</evidence>
<keyword evidence="6 12" id="KW-0067">ATP-binding</keyword>
<feature type="region of interest" description="Disordered" evidence="9">
    <location>
        <begin position="256"/>
        <end position="278"/>
    </location>
</feature>
<dbReference type="Proteomes" id="UP001595937">
    <property type="component" value="Unassembled WGS sequence"/>
</dbReference>
<dbReference type="InterPro" id="IPR017871">
    <property type="entry name" value="ABC_transporter-like_CS"/>
</dbReference>
<reference evidence="13" key="1">
    <citation type="journal article" date="2019" name="Int. J. Syst. Evol. Microbiol.">
        <title>The Global Catalogue of Microorganisms (GCM) 10K type strain sequencing project: providing services to taxonomists for standard genome sequencing and annotation.</title>
        <authorList>
            <consortium name="The Broad Institute Genomics Platform"/>
            <consortium name="The Broad Institute Genome Sequencing Center for Infectious Disease"/>
            <person name="Wu L."/>
            <person name="Ma J."/>
        </authorList>
    </citation>
    <scope>NUCLEOTIDE SEQUENCE [LARGE SCALE GENOMIC DNA]</scope>
    <source>
        <strain evidence="13">CGMCC 1.16455</strain>
    </source>
</reference>
<keyword evidence="8 10" id="KW-0472">Membrane</keyword>
<evidence type="ECO:0000313" key="13">
    <source>
        <dbReference type="Proteomes" id="UP001595937"/>
    </source>
</evidence>
<name>A0ABW0FCK3_9MICO</name>
<evidence type="ECO:0000256" key="5">
    <source>
        <dbReference type="ARBA" id="ARBA00022741"/>
    </source>
</evidence>
<dbReference type="Pfam" id="PF00005">
    <property type="entry name" value="ABC_tran"/>
    <property type="match status" value="2"/>
</dbReference>
<protein>
    <submittedName>
        <fullName evidence="12">ATP-binding cassette domain-containing protein</fullName>
    </submittedName>
</protein>
<comment type="caution">
    <text evidence="12">The sequence shown here is derived from an EMBL/GenBank/DDBJ whole genome shotgun (WGS) entry which is preliminary data.</text>
</comment>
<dbReference type="CDD" id="cd16914">
    <property type="entry name" value="EcfT"/>
    <property type="match status" value="1"/>
</dbReference>
<gene>
    <name evidence="12" type="ORF">ACFPK8_04355</name>
</gene>
<evidence type="ECO:0000256" key="7">
    <source>
        <dbReference type="ARBA" id="ARBA00022989"/>
    </source>
</evidence>
<comment type="similarity">
    <text evidence="2">Belongs to the ABC transporter superfamily.</text>
</comment>
<dbReference type="SMART" id="SM00382">
    <property type="entry name" value="AAA"/>
    <property type="match status" value="2"/>
</dbReference>
<evidence type="ECO:0000256" key="10">
    <source>
        <dbReference type="SAM" id="Phobius"/>
    </source>
</evidence>
<dbReference type="EMBL" id="JBHSLN010000012">
    <property type="protein sequence ID" value="MFC5296733.1"/>
    <property type="molecule type" value="Genomic_DNA"/>
</dbReference>
<comment type="subcellular location">
    <subcellularLocation>
        <location evidence="1">Membrane</location>
        <topology evidence="1">Multi-pass membrane protein</topology>
    </subcellularLocation>
</comment>
<proteinExistence type="inferred from homology"/>
<dbReference type="GO" id="GO:0005524">
    <property type="term" value="F:ATP binding"/>
    <property type="evidence" value="ECO:0007669"/>
    <property type="project" value="UniProtKB-KW"/>
</dbReference>
<evidence type="ECO:0000259" key="11">
    <source>
        <dbReference type="PROSITE" id="PS50893"/>
    </source>
</evidence>
<evidence type="ECO:0000256" key="1">
    <source>
        <dbReference type="ARBA" id="ARBA00004141"/>
    </source>
</evidence>
<dbReference type="InterPro" id="IPR003439">
    <property type="entry name" value="ABC_transporter-like_ATP-bd"/>
</dbReference>
<dbReference type="CDD" id="cd03225">
    <property type="entry name" value="ABC_cobalt_CbiO_domain1"/>
    <property type="match status" value="2"/>
</dbReference>
<dbReference type="PANTHER" id="PTHR43553">
    <property type="entry name" value="HEAVY METAL TRANSPORTER"/>
    <property type="match status" value="1"/>
</dbReference>
<organism evidence="12 13">
    <name type="scientific">Brachybacterium tyrofermentans</name>
    <dbReference type="NCBI Taxonomy" id="47848"/>
    <lineage>
        <taxon>Bacteria</taxon>
        <taxon>Bacillati</taxon>
        <taxon>Actinomycetota</taxon>
        <taxon>Actinomycetes</taxon>
        <taxon>Micrococcales</taxon>
        <taxon>Dermabacteraceae</taxon>
        <taxon>Brachybacterium</taxon>
    </lineage>
</organism>
<evidence type="ECO:0000256" key="9">
    <source>
        <dbReference type="SAM" id="MobiDB-lite"/>
    </source>
</evidence>
<dbReference type="GeneID" id="303298611"/>
<accession>A0ABW0FCK3</accession>
<feature type="transmembrane region" description="Helical" evidence="10">
    <location>
        <begin position="688"/>
        <end position="708"/>
    </location>
</feature>
<evidence type="ECO:0000256" key="3">
    <source>
        <dbReference type="ARBA" id="ARBA00022448"/>
    </source>
</evidence>
<dbReference type="RefSeq" id="WP_343925646.1">
    <property type="nucleotide sequence ID" value="NZ_BAAAIR010000046.1"/>
</dbReference>
<dbReference type="PROSITE" id="PS50893">
    <property type="entry name" value="ABC_TRANSPORTER_2"/>
    <property type="match status" value="2"/>
</dbReference>
<evidence type="ECO:0000313" key="12">
    <source>
        <dbReference type="EMBL" id="MFC5296733.1"/>
    </source>
</evidence>